<dbReference type="OrthoDB" id="2317211at2759"/>
<organism evidence="1 2">
    <name type="scientific">Claviceps pazoutovae</name>
    <dbReference type="NCBI Taxonomy" id="1649127"/>
    <lineage>
        <taxon>Eukaryota</taxon>
        <taxon>Fungi</taxon>
        <taxon>Dikarya</taxon>
        <taxon>Ascomycota</taxon>
        <taxon>Pezizomycotina</taxon>
        <taxon>Sordariomycetes</taxon>
        <taxon>Hypocreomycetidae</taxon>
        <taxon>Hypocreales</taxon>
        <taxon>Clavicipitaceae</taxon>
        <taxon>Claviceps</taxon>
    </lineage>
</organism>
<accession>A0A9P7SIG4</accession>
<protein>
    <submittedName>
        <fullName evidence="1">Uncharacterized protein</fullName>
    </submittedName>
</protein>
<name>A0A9P7SIG4_9HYPO</name>
<sequence length="65" mass="7382">MAIAPITGKQKLHPRAKIIANIIKVPDYSSPTSGGSRYGFHIPRTNLRDDYYVKLEAERIEARKQ</sequence>
<evidence type="ECO:0000313" key="2">
    <source>
        <dbReference type="Proteomes" id="UP000706124"/>
    </source>
</evidence>
<dbReference type="EMBL" id="SRPO01000115">
    <property type="protein sequence ID" value="KAG5940383.1"/>
    <property type="molecule type" value="Genomic_DNA"/>
</dbReference>
<proteinExistence type="predicted"/>
<dbReference type="AlphaFoldDB" id="A0A9P7SIG4"/>
<dbReference type="Proteomes" id="UP000706124">
    <property type="component" value="Unassembled WGS sequence"/>
</dbReference>
<reference evidence="1 2" key="1">
    <citation type="journal article" date="2020" name="bioRxiv">
        <title>Whole genome comparisons of ergot fungi reveals the divergence and evolution of species within the genus Claviceps are the result of varying mechanisms driving genome evolution and host range expansion.</title>
        <authorList>
            <person name="Wyka S.A."/>
            <person name="Mondo S.J."/>
            <person name="Liu M."/>
            <person name="Dettman J."/>
            <person name="Nalam V."/>
            <person name="Broders K.D."/>
        </authorList>
    </citation>
    <scope>NUCLEOTIDE SEQUENCE [LARGE SCALE GENOMIC DNA]</scope>
    <source>
        <strain evidence="1 2">CCC 1485</strain>
    </source>
</reference>
<gene>
    <name evidence="1" type="ORF">E4U60_000523</name>
</gene>
<evidence type="ECO:0000313" key="1">
    <source>
        <dbReference type="EMBL" id="KAG5940383.1"/>
    </source>
</evidence>
<comment type="caution">
    <text evidence="1">The sequence shown here is derived from an EMBL/GenBank/DDBJ whole genome shotgun (WGS) entry which is preliminary data.</text>
</comment>
<keyword evidence="2" id="KW-1185">Reference proteome</keyword>